<evidence type="ECO:0000313" key="2">
    <source>
        <dbReference type="EMBL" id="CEM18812.1"/>
    </source>
</evidence>
<dbReference type="VEuPathDB" id="CryptoDB:Cvel_18919"/>
<sequence>MSTSSVGQLVSTLVEAVVNRRVCDTPMQIAAFVLELLFKLGVTTQTVRAHHLAAARAQAATQGPFASVHEAVADFLEAHEVQQNLLVEFWQHLNAKVERVQFLIQELRDIHRNINVATVTGASVSACGNLTTAAGLALAPFTRGLSFAVCTPAGLILSGLGSLTSAGASGVRSIQKRYGVRGISRAFEEVQEHWKEFAIATDKVDTAAQKLWGAVTQVRDQIDRVHLTTSPEWQTTVSIAPGAGAAVMNVVTSVPAMSKGLKAVMSSASTTTVASPSAGSSGTAAAASTGGAAATSSLGSTGSAAADAVSTVADATTSAATGTASSAAKLSAKFLALSGVMTAVGLGVDVWQITTVSIDIAKGSQSKQADALENQVLIPLETLRDHLYMEFGHRVGPPWNP</sequence>
<dbReference type="GO" id="GO:0005576">
    <property type="term" value="C:extracellular region"/>
    <property type="evidence" value="ECO:0007669"/>
    <property type="project" value="InterPro"/>
</dbReference>
<dbReference type="PANTHER" id="PTHR14096">
    <property type="entry name" value="APOLIPOPROTEIN L"/>
    <property type="match status" value="1"/>
</dbReference>
<proteinExistence type="inferred from homology"/>
<evidence type="ECO:0000256" key="1">
    <source>
        <dbReference type="ARBA" id="ARBA00010090"/>
    </source>
</evidence>
<dbReference type="Pfam" id="PF05461">
    <property type="entry name" value="ApoL"/>
    <property type="match status" value="1"/>
</dbReference>
<organism evidence="2">
    <name type="scientific">Chromera velia CCMP2878</name>
    <dbReference type="NCBI Taxonomy" id="1169474"/>
    <lineage>
        <taxon>Eukaryota</taxon>
        <taxon>Sar</taxon>
        <taxon>Alveolata</taxon>
        <taxon>Colpodellida</taxon>
        <taxon>Chromeraceae</taxon>
        <taxon>Chromera</taxon>
    </lineage>
</organism>
<accession>A0A0G4FV17</accession>
<name>A0A0G4FV17_9ALVE</name>
<gene>
    <name evidence="2" type="ORF">Cvel_18919</name>
</gene>
<evidence type="ECO:0008006" key="3">
    <source>
        <dbReference type="Google" id="ProtNLM"/>
    </source>
</evidence>
<dbReference type="GO" id="GO:0006869">
    <property type="term" value="P:lipid transport"/>
    <property type="evidence" value="ECO:0007669"/>
    <property type="project" value="InterPro"/>
</dbReference>
<dbReference type="InterPro" id="IPR008405">
    <property type="entry name" value="ApoL"/>
</dbReference>
<dbReference type="PANTHER" id="PTHR14096:SF28">
    <property type="entry name" value="APOLIPOPROTEIN L, 1-RELATED"/>
    <property type="match status" value="1"/>
</dbReference>
<reference evidence="2" key="1">
    <citation type="submission" date="2014-11" db="EMBL/GenBank/DDBJ databases">
        <authorList>
            <person name="Otto D Thomas"/>
            <person name="Naeem Raeece"/>
        </authorList>
    </citation>
    <scope>NUCLEOTIDE SEQUENCE</scope>
</reference>
<dbReference type="AlphaFoldDB" id="A0A0G4FV17"/>
<dbReference type="GO" id="GO:0042157">
    <property type="term" value="P:lipoprotein metabolic process"/>
    <property type="evidence" value="ECO:0007669"/>
    <property type="project" value="InterPro"/>
</dbReference>
<protein>
    <recommendedName>
        <fullName evidence="3">Apolipoprotein L3</fullName>
    </recommendedName>
</protein>
<dbReference type="GO" id="GO:0008289">
    <property type="term" value="F:lipid binding"/>
    <property type="evidence" value="ECO:0007669"/>
    <property type="project" value="InterPro"/>
</dbReference>
<comment type="similarity">
    <text evidence="1">Belongs to the apolipoprotein L family.</text>
</comment>
<dbReference type="GO" id="GO:0016020">
    <property type="term" value="C:membrane"/>
    <property type="evidence" value="ECO:0007669"/>
    <property type="project" value="TreeGrafter"/>
</dbReference>
<dbReference type="EMBL" id="CDMZ01000656">
    <property type="protein sequence ID" value="CEM18812.1"/>
    <property type="molecule type" value="Genomic_DNA"/>
</dbReference>